<name>A0ABQ7GMU1_DUNSA</name>
<feature type="region of interest" description="Disordered" evidence="1">
    <location>
        <begin position="296"/>
        <end position="316"/>
    </location>
</feature>
<evidence type="ECO:0000259" key="2">
    <source>
        <dbReference type="Pfam" id="PF13225"/>
    </source>
</evidence>
<dbReference type="PANTHER" id="PTHR33591">
    <property type="entry name" value="BETA-CAROTENE ISOMERASE D27"/>
    <property type="match status" value="1"/>
</dbReference>
<gene>
    <name evidence="3" type="ORF">DUNSADRAFT_6674</name>
</gene>
<feature type="compositionally biased region" description="Basic and acidic residues" evidence="1">
    <location>
        <begin position="49"/>
        <end position="62"/>
    </location>
</feature>
<evidence type="ECO:0000313" key="4">
    <source>
        <dbReference type="Proteomes" id="UP000815325"/>
    </source>
</evidence>
<feature type="domain" description="Beta-carotene isomerase D27-like C-terminal" evidence="2">
    <location>
        <begin position="173"/>
        <end position="256"/>
    </location>
</feature>
<sequence>MRQVRQGAHSSAAQQGARPVARGIAPPVRQGWAPQQQYPQQRTQLQNNKDMRRDQKLQTEEQKKFQEQALAVKPNYEAIEAWPHNALIQHLFRSKMVQALGSDVQTEGYQAIIDLTRQLNNLKPQETQARTVEILKSLFPSWLLPAFKVMFSEPMPEFACKMNAWATALTCEWLMGPLKVNDVEVDGGKVGVSQGVEVQRCRYLEEAGCTSICVNSCKVPTQTFFAQEMGLPLTMTPNYETYSCQFSFGATPPPQSEDPAFTASCYSQCPSKQRRKGGAFEELQVMAAQARAGALPAGVSGVPAESERCEKVGPSA</sequence>
<protein>
    <recommendedName>
        <fullName evidence="2">Beta-carotene isomerase D27-like C-terminal domain-containing protein</fullName>
    </recommendedName>
</protein>
<dbReference type="PANTHER" id="PTHR33591:SF2">
    <property type="entry name" value="BETA-CAROTENE ISOMERASE D27"/>
    <property type="match status" value="1"/>
</dbReference>
<reference evidence="3" key="1">
    <citation type="submission" date="2017-08" db="EMBL/GenBank/DDBJ databases">
        <authorList>
            <person name="Polle J.E."/>
            <person name="Barry K."/>
            <person name="Cushman J."/>
            <person name="Schmutz J."/>
            <person name="Tran D."/>
            <person name="Hathwaick L.T."/>
            <person name="Yim W.C."/>
            <person name="Jenkins J."/>
            <person name="Mckie-Krisberg Z.M."/>
            <person name="Prochnik S."/>
            <person name="Lindquist E."/>
            <person name="Dockter R.B."/>
            <person name="Adam C."/>
            <person name="Molina H."/>
            <person name="Bunkerborg J."/>
            <person name="Jin E."/>
            <person name="Buchheim M."/>
            <person name="Magnuson J."/>
        </authorList>
    </citation>
    <scope>NUCLEOTIDE SEQUENCE</scope>
    <source>
        <strain evidence="3">CCAP 19/18</strain>
    </source>
</reference>
<dbReference type="Pfam" id="PF13225">
    <property type="entry name" value="D27-like_C"/>
    <property type="match status" value="1"/>
</dbReference>
<evidence type="ECO:0000313" key="3">
    <source>
        <dbReference type="EMBL" id="KAF5835917.1"/>
    </source>
</evidence>
<proteinExistence type="predicted"/>
<dbReference type="InterPro" id="IPR025114">
    <property type="entry name" value="D27-like_C"/>
</dbReference>
<feature type="compositionally biased region" description="Low complexity" evidence="1">
    <location>
        <begin position="30"/>
        <end position="46"/>
    </location>
</feature>
<feature type="compositionally biased region" description="Basic and acidic residues" evidence="1">
    <location>
        <begin position="305"/>
        <end position="316"/>
    </location>
</feature>
<keyword evidence="4" id="KW-1185">Reference proteome</keyword>
<feature type="region of interest" description="Disordered" evidence="1">
    <location>
        <begin position="1"/>
        <end position="62"/>
    </location>
</feature>
<accession>A0ABQ7GMU1</accession>
<organism evidence="3 4">
    <name type="scientific">Dunaliella salina</name>
    <name type="common">Green alga</name>
    <name type="synonym">Protococcus salinus</name>
    <dbReference type="NCBI Taxonomy" id="3046"/>
    <lineage>
        <taxon>Eukaryota</taxon>
        <taxon>Viridiplantae</taxon>
        <taxon>Chlorophyta</taxon>
        <taxon>core chlorophytes</taxon>
        <taxon>Chlorophyceae</taxon>
        <taxon>CS clade</taxon>
        <taxon>Chlamydomonadales</taxon>
        <taxon>Dunaliellaceae</taxon>
        <taxon>Dunaliella</taxon>
    </lineage>
</organism>
<dbReference type="EMBL" id="MU069683">
    <property type="protein sequence ID" value="KAF5835917.1"/>
    <property type="molecule type" value="Genomic_DNA"/>
</dbReference>
<comment type="caution">
    <text evidence="3">The sequence shown here is derived from an EMBL/GenBank/DDBJ whole genome shotgun (WGS) entry which is preliminary data.</text>
</comment>
<evidence type="ECO:0000256" key="1">
    <source>
        <dbReference type="SAM" id="MobiDB-lite"/>
    </source>
</evidence>
<dbReference type="InterPro" id="IPR038938">
    <property type="entry name" value="D27-like"/>
</dbReference>
<feature type="compositionally biased region" description="Low complexity" evidence="1">
    <location>
        <begin position="1"/>
        <end position="17"/>
    </location>
</feature>
<dbReference type="Proteomes" id="UP000815325">
    <property type="component" value="Unassembled WGS sequence"/>
</dbReference>